<accession>A0A5B8VG06</accession>
<name>A0A5B8VG06_9BACT</name>
<keyword evidence="1" id="KW-0378">Hydrolase</keyword>
<dbReference type="PANTHER" id="PTHR31988:SF19">
    <property type="entry name" value="9-O-ACETYL-N-ACETYLNEURAMINIC ACID DEACETYLASE-RELATED"/>
    <property type="match status" value="1"/>
</dbReference>
<dbReference type="GO" id="GO:0016788">
    <property type="term" value="F:hydrolase activity, acting on ester bonds"/>
    <property type="evidence" value="ECO:0007669"/>
    <property type="project" value="UniProtKB-ARBA"/>
</dbReference>
<reference evidence="3 4" key="1">
    <citation type="journal article" date="2017" name="Int. J. Syst. Evol. Microbiol.">
        <title>Arachidicoccus ginsenosidivorans sp. nov., with ginsenoside-converting activity isolated from ginseng cultivating soil.</title>
        <authorList>
            <person name="Siddiqi M.Z."/>
            <person name="Aslam Z."/>
            <person name="Im W.T."/>
        </authorList>
    </citation>
    <scope>NUCLEOTIDE SEQUENCE [LARGE SCALE GENOMIC DNA]</scope>
    <source>
        <strain evidence="3 4">Gsoil 809</strain>
    </source>
</reference>
<dbReference type="InterPro" id="IPR005181">
    <property type="entry name" value="SASA"/>
</dbReference>
<dbReference type="AlphaFoldDB" id="A0A5B8VG06"/>
<dbReference type="Proteomes" id="UP000321291">
    <property type="component" value="Chromosome"/>
</dbReference>
<evidence type="ECO:0000313" key="3">
    <source>
        <dbReference type="EMBL" id="QEC70400.1"/>
    </source>
</evidence>
<dbReference type="SUPFAM" id="SSF52266">
    <property type="entry name" value="SGNH hydrolase"/>
    <property type="match status" value="1"/>
</dbReference>
<evidence type="ECO:0000256" key="1">
    <source>
        <dbReference type="ARBA" id="ARBA00022801"/>
    </source>
</evidence>
<keyword evidence="4" id="KW-1185">Reference proteome</keyword>
<feature type="domain" description="Sialate O-acetylesterase" evidence="2">
    <location>
        <begin position="52"/>
        <end position="277"/>
    </location>
</feature>
<proteinExistence type="predicted"/>
<dbReference type="InterPro" id="IPR036514">
    <property type="entry name" value="SGNH_hydro_sf"/>
</dbReference>
<dbReference type="KEGG" id="agi:FSB73_00410"/>
<dbReference type="EMBL" id="CP042434">
    <property type="protein sequence ID" value="QEC70400.1"/>
    <property type="molecule type" value="Genomic_DNA"/>
</dbReference>
<organism evidence="3 4">
    <name type="scientific">Arachidicoccus ginsenosidivorans</name>
    <dbReference type="NCBI Taxonomy" id="496057"/>
    <lineage>
        <taxon>Bacteria</taxon>
        <taxon>Pseudomonadati</taxon>
        <taxon>Bacteroidota</taxon>
        <taxon>Chitinophagia</taxon>
        <taxon>Chitinophagales</taxon>
        <taxon>Chitinophagaceae</taxon>
        <taxon>Arachidicoccus</taxon>
    </lineage>
</organism>
<evidence type="ECO:0000259" key="2">
    <source>
        <dbReference type="Pfam" id="PF03629"/>
    </source>
</evidence>
<protein>
    <submittedName>
        <fullName evidence="3">Sialate O-acetylesterase</fullName>
    </submittedName>
</protein>
<dbReference type="Pfam" id="PF03629">
    <property type="entry name" value="SASA"/>
    <property type="match status" value="1"/>
</dbReference>
<dbReference type="Gene3D" id="3.40.50.1110">
    <property type="entry name" value="SGNH hydrolase"/>
    <property type="match status" value="1"/>
</dbReference>
<dbReference type="PANTHER" id="PTHR31988">
    <property type="entry name" value="ESTERASE, PUTATIVE (DUF303)-RELATED"/>
    <property type="match status" value="1"/>
</dbReference>
<gene>
    <name evidence="3" type="ORF">FSB73_00410</name>
</gene>
<dbReference type="InterPro" id="IPR052940">
    <property type="entry name" value="Carb_Esterase_6"/>
</dbReference>
<evidence type="ECO:0000313" key="4">
    <source>
        <dbReference type="Proteomes" id="UP000321291"/>
    </source>
</evidence>
<sequence length="633" mass="70360">MGLLYVFMSKNSRLGRRYIAHFIKLIGLLLSLCITGTVLARGTIATGPDSSFHIYLLMGQSNMAGRGYLTDENKAIHNDHVLALNQNMQWEVAHNPLHYEKPNQDGVGPGLAFGMKMYDDAVNPNIKIGLVPCAVGGSPIEHWLPGAYDAATNTHPYDDAITRIKEAMKAGIIKGVIWHQGESDCTTDLAPNYMPQLYQLIANIRQEVGNAKLPFIVGELGRFYAPHNMINTQLPQLTEHLSDVGVVSSEGLSDRGDALHFNAVSADTLGKRYAVKMEQLEDYEPASISVDASTGDYSITSNITGWHFSGSIGQALTDITTASGNDEVGDYTKTSFSWDGGNKTGSIRWYKNSPVVIFDISLPNGQSGALKGFPNFTSMPSGMHPFSYHNDHFSWPEFQLNETSTPWLFFDDNKNACIISPASHFMVAKMEGDGASKITSTLNEDITSYPAGFSYSTIMVMDNGIRESWDSWGASLRDIYDRSFPDKDQDPLLKYYGYWTDNGAAYYYNYDTNLGYEQTLLNLKKYYDDNDIPIGYMQLDSWWYEKSNYSATGVKGPGYKNSKLPTGAWNLYGGLMDYVADPFVFPDELKGFQGKLGVPLVTHNRWVDPRSPYNEQYQVSGIMSLILPFGKTS</sequence>